<keyword evidence="1" id="KW-0812">Transmembrane</keyword>
<dbReference type="AlphaFoldDB" id="A0AAU7P9F4"/>
<dbReference type="RefSeq" id="WP_349656787.1">
    <property type="nucleotide sequence ID" value="NZ_CP144460.1"/>
</dbReference>
<accession>A0AAU7P9F4</accession>
<feature type="transmembrane region" description="Helical" evidence="1">
    <location>
        <begin position="66"/>
        <end position="84"/>
    </location>
</feature>
<keyword evidence="1" id="KW-1133">Transmembrane helix</keyword>
<gene>
    <name evidence="2" type="ORF">VZ068_02335</name>
</gene>
<protein>
    <submittedName>
        <fullName evidence="2">Uncharacterized protein</fullName>
    </submittedName>
</protein>
<sequence>MDKSQADAIAQAIFEPEVKAQEETRRKRAEQDRSLADRRVVAWVSLPGFVIGAALAYFTGHRFSNGVIWGGVAGGAVGWAVVWWRRRRSAP</sequence>
<dbReference type="EMBL" id="CP144460">
    <property type="protein sequence ID" value="XBS38405.1"/>
    <property type="molecule type" value="Genomic_DNA"/>
</dbReference>
<organism evidence="2">
    <name type="scientific">Xanthomonas sp. 10-10</name>
    <dbReference type="NCBI Taxonomy" id="3115848"/>
    <lineage>
        <taxon>Bacteria</taxon>
        <taxon>Pseudomonadati</taxon>
        <taxon>Pseudomonadota</taxon>
        <taxon>Gammaproteobacteria</taxon>
        <taxon>Lysobacterales</taxon>
        <taxon>Lysobacteraceae</taxon>
        <taxon>Xanthomonas</taxon>
    </lineage>
</organism>
<evidence type="ECO:0000256" key="1">
    <source>
        <dbReference type="SAM" id="Phobius"/>
    </source>
</evidence>
<feature type="transmembrane region" description="Helical" evidence="1">
    <location>
        <begin position="40"/>
        <end position="60"/>
    </location>
</feature>
<name>A0AAU7P9F4_9XANT</name>
<reference evidence="2" key="1">
    <citation type="submission" date="2024-02" db="EMBL/GenBank/DDBJ databases">
        <title>Complete genome sequence of Xanthomonas sp. 10-10.</title>
        <authorList>
            <person name="Biessy A."/>
            <person name="Ciotola M."/>
            <person name="Cadieux M."/>
            <person name="Soufiane B."/>
            <person name="Laforest M."/>
            <person name="Filion M."/>
        </authorList>
    </citation>
    <scope>NUCLEOTIDE SEQUENCE</scope>
    <source>
        <strain evidence="2">10-10</strain>
    </source>
</reference>
<keyword evidence="1" id="KW-0472">Membrane</keyword>
<evidence type="ECO:0000313" key="2">
    <source>
        <dbReference type="EMBL" id="XBS38405.1"/>
    </source>
</evidence>
<proteinExistence type="predicted"/>